<dbReference type="InterPro" id="IPR029175">
    <property type="entry name" value="EXOC2/Sec5"/>
</dbReference>
<keyword evidence="4" id="KW-0653">Protein transport</keyword>
<evidence type="ECO:0000313" key="9">
    <source>
        <dbReference type="Proteomes" id="UP000023152"/>
    </source>
</evidence>
<keyword evidence="6" id="KW-0472">Membrane</keyword>
<dbReference type="PANTHER" id="PTHR13043">
    <property type="entry name" value="EXOCYST COMPLEX COMPONENT SEC5"/>
    <property type="match status" value="1"/>
</dbReference>
<comment type="function">
    <text evidence="4">Component of the exocyst complex involved in the docking of exocytic vesicles with fusion sites on the plasma membrane.</text>
</comment>
<dbReference type="GO" id="GO:0006887">
    <property type="term" value="P:exocytosis"/>
    <property type="evidence" value="ECO:0007669"/>
    <property type="project" value="UniProtKB-KW"/>
</dbReference>
<accession>X6NEH6</accession>
<dbReference type="PANTHER" id="PTHR13043:SF1">
    <property type="entry name" value="EXOCYST COMPLEX COMPONENT 2"/>
    <property type="match status" value="1"/>
</dbReference>
<feature type="domain" description="Exocyst complex component EXOC2/Sec5 N-terminal" evidence="7">
    <location>
        <begin position="680"/>
        <end position="839"/>
    </location>
</feature>
<evidence type="ECO:0000256" key="3">
    <source>
        <dbReference type="ARBA" id="ARBA00022483"/>
    </source>
</evidence>
<dbReference type="OrthoDB" id="26242at2759"/>
<gene>
    <name evidence="8" type="ORF">RFI_12863</name>
</gene>
<feature type="transmembrane region" description="Helical" evidence="6">
    <location>
        <begin position="402"/>
        <end position="422"/>
    </location>
</feature>
<keyword evidence="6" id="KW-1133">Transmembrane helix</keyword>
<dbReference type="EMBL" id="ASPP01009312">
    <property type="protein sequence ID" value="ETO24293.1"/>
    <property type="molecule type" value="Genomic_DNA"/>
</dbReference>
<keyword evidence="6" id="KW-0812">Transmembrane</keyword>
<comment type="subunit">
    <text evidence="4">Component of the exocyst complex.</text>
</comment>
<name>X6NEH6_RETFI</name>
<dbReference type="Proteomes" id="UP000023152">
    <property type="component" value="Unassembled WGS sequence"/>
</dbReference>
<feature type="compositionally biased region" description="Basic and acidic residues" evidence="5">
    <location>
        <begin position="562"/>
        <end position="574"/>
    </location>
</feature>
<reference evidence="8 9" key="1">
    <citation type="journal article" date="2013" name="Curr. Biol.">
        <title>The Genome of the Foraminiferan Reticulomyxa filosa.</title>
        <authorList>
            <person name="Glockner G."/>
            <person name="Hulsmann N."/>
            <person name="Schleicher M."/>
            <person name="Noegel A.A."/>
            <person name="Eichinger L."/>
            <person name="Gallinger C."/>
            <person name="Pawlowski J."/>
            <person name="Sierra R."/>
            <person name="Euteneuer U."/>
            <person name="Pillet L."/>
            <person name="Moustafa A."/>
            <person name="Platzer M."/>
            <person name="Groth M."/>
            <person name="Szafranski K."/>
            <person name="Schliwa M."/>
        </authorList>
    </citation>
    <scope>NUCLEOTIDE SEQUENCE [LARGE SCALE GENOMIC DNA]</scope>
</reference>
<keyword evidence="9" id="KW-1185">Reference proteome</keyword>
<protein>
    <recommendedName>
        <fullName evidence="4">Exocyst complex component</fullName>
    </recommendedName>
</protein>
<evidence type="ECO:0000256" key="2">
    <source>
        <dbReference type="ARBA" id="ARBA00022448"/>
    </source>
</evidence>
<feature type="region of interest" description="Disordered" evidence="5">
    <location>
        <begin position="546"/>
        <end position="590"/>
    </location>
</feature>
<proteinExistence type="inferred from homology"/>
<evidence type="ECO:0000256" key="1">
    <source>
        <dbReference type="ARBA" id="ARBA00010578"/>
    </source>
</evidence>
<dbReference type="Pfam" id="PF15469">
    <property type="entry name" value="Sec5"/>
    <property type="match status" value="2"/>
</dbReference>
<sequence>MTEYEDLRKGLENIESVVADQTLKMKELVKDHFHEFVQCKETIDNIHMMVTSTGNKSEESRKLIDQTRIIIKKNNCEMNSQMLEEMKRIETQANQLYGPLLTRTREAQRIQSTISSLKQPYSQFIFTLPQLIKHNEMMRNFDQVVRLYRRAMNLKKQVHFSKNAVFKDIMSQVDRTISLLRGSLLDQLKQSDTFGEEQDRIIHYLMELDSKDDPALYCLMNTTTKFPKCWNNACKIIKTLSEPQKIHEEKWLKKCVKFLQRICHHFGSLEKRLLMADFEKFFFFFVNRQKFESSLNRHFYFINKNYDVGRNSSLKRRNNRQVEELFNGLAAQFCEHIKAAFDEMLASKPTHGSNYRPNRVGSMANLLAPPSDHARLNEIVKDNVTYLLNSYRALKSVRVPQVYSVLCFLIIVLIISLLNFNVRCSFKYLRQIDELMASITREYLHKLFQSTLQEVNNLQENEKWIPHKDIPVITSLPFDFEKIIDSTLTTVENIGVDILYDVDDQYRDKDEDGDEEEEEFVSFDPFCNNVCVSFFFLTFDKSGDDRRYSPTPEKYQGSDLDDYQKHSDDQDSAKHKGATQKSEKKHIPQKSDFAHKHEYQFNSKWLVPQIGCFFVESLKIFADVLHYFVFLSLEHESSMSQAKTGNQEEPDLPWYLAHILFSIKYKLKCVYKVIINKQKPRSDSSLNNEMNSSESNDRKLLIVLSNSMYTKDIVLERLWSRLLRNGRILAEEYQQIVELEKEPVNDLYLTLEEIIFDRYVRCKTLKLNHILDESLLCDGINWEMAPEPRGIRNHCLQLLLEIVFVHNEVYNRAKQELRSVLEGLVRKIADHMLTTIESIDRSLQ</sequence>
<dbReference type="InterPro" id="IPR039481">
    <property type="entry name" value="EXOC2/Sec5_N_dom"/>
</dbReference>
<evidence type="ECO:0000259" key="7">
    <source>
        <dbReference type="Pfam" id="PF15469"/>
    </source>
</evidence>
<feature type="domain" description="Exocyst complex component EXOC2/Sec5 N-terminal" evidence="7">
    <location>
        <begin position="2"/>
        <end position="494"/>
    </location>
</feature>
<dbReference type="AlphaFoldDB" id="X6NEH6"/>
<dbReference type="GO" id="GO:0015031">
    <property type="term" value="P:protein transport"/>
    <property type="evidence" value="ECO:0007669"/>
    <property type="project" value="UniProtKB-KW"/>
</dbReference>
<dbReference type="GO" id="GO:0000145">
    <property type="term" value="C:exocyst"/>
    <property type="evidence" value="ECO:0007669"/>
    <property type="project" value="UniProtKB-UniRule"/>
</dbReference>
<evidence type="ECO:0000256" key="6">
    <source>
        <dbReference type="SAM" id="Phobius"/>
    </source>
</evidence>
<keyword evidence="2 4" id="KW-0813">Transport</keyword>
<comment type="caution">
    <text evidence="8">The sequence shown here is derived from an EMBL/GenBank/DDBJ whole genome shotgun (WGS) entry which is preliminary data.</text>
</comment>
<evidence type="ECO:0000256" key="5">
    <source>
        <dbReference type="SAM" id="MobiDB-lite"/>
    </source>
</evidence>
<evidence type="ECO:0000313" key="8">
    <source>
        <dbReference type="EMBL" id="ETO24293.1"/>
    </source>
</evidence>
<keyword evidence="3 4" id="KW-0268">Exocytosis</keyword>
<evidence type="ECO:0000256" key="4">
    <source>
        <dbReference type="RuleBase" id="RU365069"/>
    </source>
</evidence>
<dbReference type="GO" id="GO:0006893">
    <property type="term" value="P:Golgi to plasma membrane transport"/>
    <property type="evidence" value="ECO:0007669"/>
    <property type="project" value="UniProtKB-UniRule"/>
</dbReference>
<organism evidence="8 9">
    <name type="scientific">Reticulomyxa filosa</name>
    <dbReference type="NCBI Taxonomy" id="46433"/>
    <lineage>
        <taxon>Eukaryota</taxon>
        <taxon>Sar</taxon>
        <taxon>Rhizaria</taxon>
        <taxon>Retaria</taxon>
        <taxon>Foraminifera</taxon>
        <taxon>Monothalamids</taxon>
        <taxon>Reticulomyxidae</taxon>
        <taxon>Reticulomyxa</taxon>
    </lineage>
</organism>
<comment type="similarity">
    <text evidence="1 4">Belongs to the SEC5 family.</text>
</comment>